<dbReference type="EMBL" id="SMKZ01000071">
    <property type="protein sequence ID" value="TDD98068.1"/>
    <property type="molecule type" value="Genomic_DNA"/>
</dbReference>
<proteinExistence type="predicted"/>
<reference evidence="1 2" key="1">
    <citation type="submission" date="2019-03" db="EMBL/GenBank/DDBJ databases">
        <title>Draft genome sequences of novel Actinobacteria.</title>
        <authorList>
            <person name="Sahin N."/>
            <person name="Ay H."/>
            <person name="Saygin H."/>
        </authorList>
    </citation>
    <scope>NUCLEOTIDE SEQUENCE [LARGE SCALE GENOMIC DNA]</scope>
    <source>
        <strain evidence="1 2">5K138</strain>
    </source>
</reference>
<gene>
    <name evidence="1" type="ORF">E1269_29220</name>
</gene>
<comment type="caution">
    <text evidence="1">The sequence shown here is derived from an EMBL/GenBank/DDBJ whole genome shotgun (WGS) entry which is preliminary data.</text>
</comment>
<evidence type="ECO:0000313" key="2">
    <source>
        <dbReference type="Proteomes" id="UP000294739"/>
    </source>
</evidence>
<accession>A0A4R5CDF1</accession>
<keyword evidence="2" id="KW-1185">Reference proteome</keyword>
<evidence type="ECO:0000313" key="1">
    <source>
        <dbReference type="EMBL" id="TDD98068.1"/>
    </source>
</evidence>
<dbReference type="Proteomes" id="UP000294739">
    <property type="component" value="Unassembled WGS sequence"/>
</dbReference>
<name>A0A4R5CDF1_9ACTN</name>
<sequence length="206" mass="22805">MTTPPHDIERLQSALDDLTDALEAHLQASLARTGESDPAVQVAYSRLRNVADRYDDLLFELTDEVTPWEFPEEPPTDLEFEDPSSEPGLVGVLVRRDYEIDDTDALLVSGREAYGELYPRDPEESAVADVSHPGRALYQMLHAYGVDGLDERAEDAGLRPRGGTVWVQALVPGDEGTLTSDPFAVADEELLVYRVDEVIHTDDEVP</sequence>
<organism evidence="1 2">
    <name type="scientific">Jiangella asiatica</name>
    <dbReference type="NCBI Taxonomy" id="2530372"/>
    <lineage>
        <taxon>Bacteria</taxon>
        <taxon>Bacillati</taxon>
        <taxon>Actinomycetota</taxon>
        <taxon>Actinomycetes</taxon>
        <taxon>Jiangellales</taxon>
        <taxon>Jiangellaceae</taxon>
        <taxon>Jiangella</taxon>
    </lineage>
</organism>
<dbReference type="AlphaFoldDB" id="A0A4R5CDF1"/>
<dbReference type="RefSeq" id="WP_131901300.1">
    <property type="nucleotide sequence ID" value="NZ_SMKZ01000071.1"/>
</dbReference>
<dbReference type="InParanoid" id="A0A4R5CDF1"/>
<protein>
    <submittedName>
        <fullName evidence="1">Uncharacterized protein</fullName>
    </submittedName>
</protein>
<dbReference type="OrthoDB" id="5181760at2"/>